<gene>
    <name evidence="2" type="ORF">SAMN05192563_1004358</name>
</gene>
<feature type="domain" description="Aminotransferase class I/classII large" evidence="1">
    <location>
        <begin position="13"/>
        <end position="288"/>
    </location>
</feature>
<sequence length="305" mass="32847">MARRLRTAPMPPSILPVGGTQAALLLLIPHLVARGGRIAVEALTHSVAHKLFAHLGLCNVAISMDDRGLVPAALHNLCKSRGVDAIYINPSLHNPTTSTLSVERLSDIAEIAAKFDVQVIEDDVMGALADEPPATLRSMIPDRHWYISGLGKAVALGLRCSFVVAPDEGRLISLLDGLDGVNFYSPTMFHGYVAERVLAGQLADLLTRATREELAIRHELAADVLSGVDYRADRCGPHLWLPASAEQEARIFRRLDGAGVHATGSASFCLRDDADHPHGIRLSLTSTQDREALSRALLVFRSALG</sequence>
<evidence type="ECO:0000259" key="1">
    <source>
        <dbReference type="Pfam" id="PF00155"/>
    </source>
</evidence>
<dbReference type="EMBL" id="FPBH01000004">
    <property type="protein sequence ID" value="SFT84908.1"/>
    <property type="molecule type" value="Genomic_DNA"/>
</dbReference>
<dbReference type="InterPro" id="IPR051446">
    <property type="entry name" value="HTH_trans_reg/aminotransferase"/>
</dbReference>
<dbReference type="PANTHER" id="PTHR46577:SF1">
    <property type="entry name" value="HTH-TYPE TRANSCRIPTIONAL REGULATORY PROTEIN GABR"/>
    <property type="match status" value="1"/>
</dbReference>
<keyword evidence="2" id="KW-0808">Transferase</keyword>
<dbReference type="GO" id="GO:0030170">
    <property type="term" value="F:pyridoxal phosphate binding"/>
    <property type="evidence" value="ECO:0007669"/>
    <property type="project" value="InterPro"/>
</dbReference>
<dbReference type="Pfam" id="PF00155">
    <property type="entry name" value="Aminotran_1_2"/>
    <property type="match status" value="1"/>
</dbReference>
<dbReference type="AlphaFoldDB" id="A0A1I7BCN1"/>
<dbReference type="InterPro" id="IPR015424">
    <property type="entry name" value="PyrdxlP-dep_Trfase"/>
</dbReference>
<dbReference type="PANTHER" id="PTHR46577">
    <property type="entry name" value="HTH-TYPE TRANSCRIPTIONAL REGULATORY PROTEIN GABR"/>
    <property type="match status" value="1"/>
</dbReference>
<dbReference type="InterPro" id="IPR004839">
    <property type="entry name" value="Aminotransferase_I/II_large"/>
</dbReference>
<keyword evidence="2" id="KW-0032">Aminotransferase</keyword>
<dbReference type="CDD" id="cd00609">
    <property type="entry name" value="AAT_like"/>
    <property type="match status" value="1"/>
</dbReference>
<evidence type="ECO:0000313" key="2">
    <source>
        <dbReference type="EMBL" id="SFT84908.1"/>
    </source>
</evidence>
<name>A0A1I7BCN1_9BURK</name>
<reference evidence="2 3" key="1">
    <citation type="submission" date="2016-10" db="EMBL/GenBank/DDBJ databases">
        <authorList>
            <person name="de Groot N.N."/>
        </authorList>
    </citation>
    <scope>NUCLEOTIDE SEQUENCE [LARGE SCALE GENOMIC DNA]</scope>
    <source>
        <strain evidence="2 3">LMG 27731</strain>
    </source>
</reference>
<dbReference type="Proteomes" id="UP000198844">
    <property type="component" value="Unassembled WGS sequence"/>
</dbReference>
<dbReference type="InterPro" id="IPR015421">
    <property type="entry name" value="PyrdxlP-dep_Trfase_major"/>
</dbReference>
<proteinExistence type="predicted"/>
<dbReference type="SUPFAM" id="SSF53383">
    <property type="entry name" value="PLP-dependent transferases"/>
    <property type="match status" value="1"/>
</dbReference>
<dbReference type="Gene3D" id="3.40.640.10">
    <property type="entry name" value="Type I PLP-dependent aspartate aminotransferase-like (Major domain)"/>
    <property type="match status" value="1"/>
</dbReference>
<protein>
    <submittedName>
        <fullName evidence="2">Aminotransferase class I and II</fullName>
    </submittedName>
</protein>
<evidence type="ECO:0000313" key="3">
    <source>
        <dbReference type="Proteomes" id="UP000198844"/>
    </source>
</evidence>
<organism evidence="2 3">
    <name type="scientific">Paraburkholderia aspalathi</name>
    <dbReference type="NCBI Taxonomy" id="1324617"/>
    <lineage>
        <taxon>Bacteria</taxon>
        <taxon>Pseudomonadati</taxon>
        <taxon>Pseudomonadota</taxon>
        <taxon>Betaproteobacteria</taxon>
        <taxon>Burkholderiales</taxon>
        <taxon>Burkholderiaceae</taxon>
        <taxon>Paraburkholderia</taxon>
    </lineage>
</organism>
<accession>A0A1I7BCN1</accession>
<dbReference type="GO" id="GO:0008483">
    <property type="term" value="F:transaminase activity"/>
    <property type="evidence" value="ECO:0007669"/>
    <property type="project" value="UniProtKB-KW"/>
</dbReference>